<feature type="domain" description="UspA" evidence="2">
    <location>
        <begin position="18"/>
        <end position="165"/>
    </location>
</feature>
<dbReference type="AlphaFoldDB" id="A0A3E0DVG4"/>
<dbReference type="PRINTS" id="PR01438">
    <property type="entry name" value="UNVRSLSTRESS"/>
</dbReference>
<organism evidence="3 4">
    <name type="scientific">Algoriphagus antarcticus</name>
    <dbReference type="NCBI Taxonomy" id="238540"/>
    <lineage>
        <taxon>Bacteria</taxon>
        <taxon>Pseudomonadati</taxon>
        <taxon>Bacteroidota</taxon>
        <taxon>Cytophagia</taxon>
        <taxon>Cytophagales</taxon>
        <taxon>Cyclobacteriaceae</taxon>
        <taxon>Algoriphagus</taxon>
    </lineage>
</organism>
<comment type="similarity">
    <text evidence="1">Belongs to the universal stress protein A family.</text>
</comment>
<dbReference type="CDD" id="cd00293">
    <property type="entry name" value="USP-like"/>
    <property type="match status" value="2"/>
</dbReference>
<gene>
    <name evidence="3" type="ORF">C8N25_10820</name>
</gene>
<proteinExistence type="inferred from homology"/>
<feature type="domain" description="UspA" evidence="2">
    <location>
        <begin position="173"/>
        <end position="296"/>
    </location>
</feature>
<dbReference type="InterPro" id="IPR006015">
    <property type="entry name" value="Universal_stress_UspA"/>
</dbReference>
<sequence>MRFFGLIWHIPITKSVMTKVLVPFDFSEQAQNALDFTTLLSDKFENVEIIVLHVIEVPSSSGMGTMGGGELMPQMENQIFFIELLDRRKRQFKELESKYAGNSFALSTKIVIGNAFQNISSFIIDEDPDLVVMGSTGSDGIEEVLIGSNTEKVVRTSHCPVVTVKASTNPEKIKKIVFANDFREGQDELADRIKNLQKWFDADLYLVIINTPGSFETTRESAARIKLFANTYQIDHAVAEIYNSNSEEAGIVEFAEDIDADLIAMATHGRTGLIHLFTGSIAEDVVNHTKRPVWTFKIK</sequence>
<keyword evidence="4" id="KW-1185">Reference proteome</keyword>
<evidence type="ECO:0000259" key="2">
    <source>
        <dbReference type="Pfam" id="PF00582"/>
    </source>
</evidence>
<dbReference type="PANTHER" id="PTHR46268">
    <property type="entry name" value="STRESS RESPONSE PROTEIN NHAX"/>
    <property type="match status" value="1"/>
</dbReference>
<dbReference type="SUPFAM" id="SSF52402">
    <property type="entry name" value="Adenine nucleotide alpha hydrolases-like"/>
    <property type="match status" value="2"/>
</dbReference>
<reference evidence="3 4" key="1">
    <citation type="submission" date="2018-08" db="EMBL/GenBank/DDBJ databases">
        <title>Genomic Encyclopedia of Archaeal and Bacterial Type Strains, Phase II (KMG-II): from individual species to whole genera.</title>
        <authorList>
            <person name="Goeker M."/>
        </authorList>
    </citation>
    <scope>NUCLEOTIDE SEQUENCE [LARGE SCALE GENOMIC DNA]</scope>
    <source>
        <strain evidence="3 4">DSM 15986</strain>
    </source>
</reference>
<name>A0A3E0DVG4_9BACT</name>
<dbReference type="Pfam" id="PF00582">
    <property type="entry name" value="Usp"/>
    <property type="match status" value="2"/>
</dbReference>
<dbReference type="InterPro" id="IPR006016">
    <property type="entry name" value="UspA"/>
</dbReference>
<evidence type="ECO:0000256" key="1">
    <source>
        <dbReference type="ARBA" id="ARBA00008791"/>
    </source>
</evidence>
<dbReference type="PANTHER" id="PTHR46268:SF6">
    <property type="entry name" value="UNIVERSAL STRESS PROTEIN UP12"/>
    <property type="match status" value="1"/>
</dbReference>
<evidence type="ECO:0000313" key="3">
    <source>
        <dbReference type="EMBL" id="REG88587.1"/>
    </source>
</evidence>
<dbReference type="Gene3D" id="3.40.50.620">
    <property type="entry name" value="HUPs"/>
    <property type="match status" value="2"/>
</dbReference>
<comment type="caution">
    <text evidence="3">The sequence shown here is derived from an EMBL/GenBank/DDBJ whole genome shotgun (WGS) entry which is preliminary data.</text>
</comment>
<accession>A0A3E0DVG4</accession>
<protein>
    <submittedName>
        <fullName evidence="3">Nucleotide-binding universal stress UspA family protein</fullName>
    </submittedName>
</protein>
<dbReference type="InterPro" id="IPR014729">
    <property type="entry name" value="Rossmann-like_a/b/a_fold"/>
</dbReference>
<dbReference type="EMBL" id="QUNF01000008">
    <property type="protein sequence ID" value="REG88587.1"/>
    <property type="molecule type" value="Genomic_DNA"/>
</dbReference>
<evidence type="ECO:0000313" key="4">
    <source>
        <dbReference type="Proteomes" id="UP000256405"/>
    </source>
</evidence>
<dbReference type="Proteomes" id="UP000256405">
    <property type="component" value="Unassembled WGS sequence"/>
</dbReference>